<evidence type="ECO:0000313" key="3">
    <source>
        <dbReference type="EMBL" id="CAE7419417.1"/>
    </source>
</evidence>
<gene>
    <name evidence="3" type="ORF">SNEC2469_LOCUS11515</name>
</gene>
<organism evidence="3 4">
    <name type="scientific">Symbiodinium necroappetens</name>
    <dbReference type="NCBI Taxonomy" id="1628268"/>
    <lineage>
        <taxon>Eukaryota</taxon>
        <taxon>Sar</taxon>
        <taxon>Alveolata</taxon>
        <taxon>Dinophyceae</taxon>
        <taxon>Suessiales</taxon>
        <taxon>Symbiodiniaceae</taxon>
        <taxon>Symbiodinium</taxon>
    </lineage>
</organism>
<dbReference type="SMART" id="SM00332">
    <property type="entry name" value="PP2Cc"/>
    <property type="match status" value="1"/>
</dbReference>
<dbReference type="InterPro" id="IPR036457">
    <property type="entry name" value="PPM-type-like_dom_sf"/>
</dbReference>
<dbReference type="Pfam" id="PF00481">
    <property type="entry name" value="PP2C"/>
    <property type="match status" value="1"/>
</dbReference>
<dbReference type="InterPro" id="IPR015655">
    <property type="entry name" value="PP2C"/>
</dbReference>
<accession>A0A812R5Y1</accession>
<feature type="region of interest" description="Disordered" evidence="1">
    <location>
        <begin position="872"/>
        <end position="907"/>
    </location>
</feature>
<feature type="compositionally biased region" description="Low complexity" evidence="1">
    <location>
        <begin position="985"/>
        <end position="996"/>
    </location>
</feature>
<feature type="compositionally biased region" description="Polar residues" evidence="1">
    <location>
        <begin position="999"/>
        <end position="1009"/>
    </location>
</feature>
<dbReference type="PROSITE" id="PS51257">
    <property type="entry name" value="PROKAR_LIPOPROTEIN"/>
    <property type="match status" value="1"/>
</dbReference>
<feature type="compositionally biased region" description="Low complexity" evidence="1">
    <location>
        <begin position="892"/>
        <end position="901"/>
    </location>
</feature>
<feature type="region of interest" description="Disordered" evidence="1">
    <location>
        <begin position="939"/>
        <end position="1020"/>
    </location>
</feature>
<evidence type="ECO:0000259" key="2">
    <source>
        <dbReference type="PROSITE" id="PS51746"/>
    </source>
</evidence>
<evidence type="ECO:0000256" key="1">
    <source>
        <dbReference type="SAM" id="MobiDB-lite"/>
    </source>
</evidence>
<feature type="domain" description="PPM-type phosphatase" evidence="2">
    <location>
        <begin position="246"/>
        <end position="544"/>
    </location>
</feature>
<dbReference type="AlphaFoldDB" id="A0A812R5Y1"/>
<dbReference type="PROSITE" id="PS51746">
    <property type="entry name" value="PPM_2"/>
    <property type="match status" value="1"/>
</dbReference>
<proteinExistence type="predicted"/>
<feature type="region of interest" description="Disordered" evidence="1">
    <location>
        <begin position="570"/>
        <end position="593"/>
    </location>
</feature>
<name>A0A812R5Y1_9DINO</name>
<dbReference type="EMBL" id="CAJNJA010018287">
    <property type="protein sequence ID" value="CAE7419417.1"/>
    <property type="molecule type" value="Genomic_DNA"/>
</dbReference>
<dbReference type="OrthoDB" id="10264738at2759"/>
<sequence>MLYKWTFQTVGKVGAIHCFAVSGCKVTPPGASTRAGAADHWKGETLRCWVYWAGLSITVGVGVTKEVFGGMWYISGKISFARSLLATELIPKWLEEFASLTLLPAKPTKPRADRLKQAAECWSSVDQGPSVDVEGTVLLLSALCSHCGLLGDFGPAVDLRLALQPAFLRRLEELGLFQQSLPNRMADLVQEAAALATHGEGADEAARSLRDVGATSAWCTARMKGSSDLCIIHDPYLEQTAYPRWVVGAWQNLGGRRTQEDRLAICPLLDRDDSAFFGIWDGTVDDFAADQVQRLVLPSILQTAGWASYQELHRDSTSTDTALSAKMELLQASLKEAVLSADEDVLQKCRDAQNHYSSCTGVMVLVAGGVLTVAHLGDSHAVLGYMEDGDWHADALTVAHKPNTPSERQRIEDSGGVVQCVDDRRGMLMRAFLCGGDFGERKARGDNPRQLAYSRAFGGKDLKPYGLSNQPDIRQVVLNEQHKVLIMASDGLWDVCSEEKAVYLAMDAAERDLDAAQVLVEFALTENRINRTKADNITVIAAAWLSGCLLLSRVLDKDCTCAESQDEECESGERKSLAQPGLDGAASRKSLHGDSITSPCHLDRVVLIQSAKLTKFGGRCRTFDSFEEAQPSLPVLSDDPQLSADSLCPKPLLMVIPGQIRGTFLEAQQAPHGAVHCLLQVPELLSLSSMQAEMLVVELADIGPGFNWAEPCSRGHEPDLDVAAKTYAGISRHSTLLWLAAVFSQAVVSGQCSLEQVRSMPFETVNEQYVRQRKVLVCERCRRPMDTSVQHRDAYQTGGSIAGSLGGSVGGSMLAGAVLGPVGALAGAIGGAIAGSRAGAAASEGICDAVDSSGTQLCNACKEAANVRQMGHQNWGGGRLGSGDEPTAPLQASSASAPSAPGVGERLGEVASGAGAKIGEAASAVGEGLSGVGSWMRKSVSSMTGSDEPKPTASGRPDEAFRSFEGSGRALGTDAADVDQRRNARAAAAEAAMRRAGQAPTNGYAQTSAPGRGAANAASTQAVIDEDEALARRLQEQFDLEEREGR</sequence>
<dbReference type="Gene3D" id="3.60.40.10">
    <property type="entry name" value="PPM-type phosphatase domain"/>
    <property type="match status" value="1"/>
</dbReference>
<dbReference type="PANTHER" id="PTHR47992">
    <property type="entry name" value="PROTEIN PHOSPHATASE"/>
    <property type="match status" value="1"/>
</dbReference>
<dbReference type="CDD" id="cd00143">
    <property type="entry name" value="PP2Cc"/>
    <property type="match status" value="1"/>
</dbReference>
<dbReference type="SUPFAM" id="SSF81606">
    <property type="entry name" value="PP2C-like"/>
    <property type="match status" value="1"/>
</dbReference>
<evidence type="ECO:0000313" key="4">
    <source>
        <dbReference type="Proteomes" id="UP000601435"/>
    </source>
</evidence>
<keyword evidence="4" id="KW-1185">Reference proteome</keyword>
<dbReference type="Proteomes" id="UP000601435">
    <property type="component" value="Unassembled WGS sequence"/>
</dbReference>
<reference evidence="3" key="1">
    <citation type="submission" date="2021-02" db="EMBL/GenBank/DDBJ databases">
        <authorList>
            <person name="Dougan E. K."/>
            <person name="Rhodes N."/>
            <person name="Thang M."/>
            <person name="Chan C."/>
        </authorList>
    </citation>
    <scope>NUCLEOTIDE SEQUENCE</scope>
</reference>
<protein>
    <recommendedName>
        <fullName evidence="2">PPM-type phosphatase domain-containing protein</fullName>
    </recommendedName>
</protein>
<comment type="caution">
    <text evidence="3">The sequence shown here is derived from an EMBL/GenBank/DDBJ whole genome shotgun (WGS) entry which is preliminary data.</text>
</comment>
<dbReference type="InterPro" id="IPR001932">
    <property type="entry name" value="PPM-type_phosphatase-like_dom"/>
</dbReference>
<dbReference type="GO" id="GO:0004722">
    <property type="term" value="F:protein serine/threonine phosphatase activity"/>
    <property type="evidence" value="ECO:0007669"/>
    <property type="project" value="InterPro"/>
</dbReference>